<keyword evidence="4" id="KW-0813">Transport</keyword>
<dbReference type="InterPro" id="IPR001133">
    <property type="entry name" value="NADH_UbQ_OxRdtase_chain4L/K"/>
</dbReference>
<evidence type="ECO:0000313" key="12">
    <source>
        <dbReference type="EMBL" id="AIR12148.1"/>
    </source>
</evidence>
<dbReference type="GO" id="GO:0030964">
    <property type="term" value="C:NADH dehydrogenase complex"/>
    <property type="evidence" value="ECO:0007669"/>
    <property type="project" value="TreeGrafter"/>
</dbReference>
<protein>
    <recommendedName>
        <fullName evidence="3">NADH-ubiquinone oxidoreductase chain 4L</fullName>
    </recommendedName>
    <alternativeName>
        <fullName evidence="10">NADH dehydrogenase subunit 4L</fullName>
    </alternativeName>
</protein>
<reference evidence="12" key="1">
    <citation type="journal article" date="2014" name="PeerJ">
        <title>Mitochondrial cytochrome b sequence data are not an improvement for species identification in scleractinian corals.</title>
        <authorList>
            <person name="Wares J.P."/>
        </authorList>
    </citation>
    <scope>NUCLEOTIDE SEQUENCE</scope>
</reference>
<name>A0A089QH87_AGAFR</name>
<keyword evidence="7 11" id="KW-1133">Transmembrane helix</keyword>
<dbReference type="EMBL" id="KM051016">
    <property type="protein sequence ID" value="AIR12148.1"/>
    <property type="molecule type" value="Genomic_DNA"/>
</dbReference>
<evidence type="ECO:0000256" key="6">
    <source>
        <dbReference type="ARBA" id="ARBA00022967"/>
    </source>
</evidence>
<dbReference type="HAMAP" id="MF_01456">
    <property type="entry name" value="NDH1_NuoK"/>
    <property type="match status" value="1"/>
</dbReference>
<evidence type="ECO:0000256" key="2">
    <source>
        <dbReference type="ARBA" id="ARBA00010519"/>
    </source>
</evidence>
<dbReference type="Gene3D" id="1.10.287.3510">
    <property type="match status" value="1"/>
</dbReference>
<comment type="subcellular location">
    <subcellularLocation>
        <location evidence="1">Membrane</location>
        <topology evidence="1">Multi-pass membrane protein</topology>
    </subcellularLocation>
</comment>
<sequence>MVYYKYVIVIVILLLLGGWGVVLNRGHFIIMIISIELILLAAFFLFLINSIEIDLLVEQVFTIMGLTIAAAESAIGLAIMVAYYRIRGTIILKSFSSLRG</sequence>
<evidence type="ECO:0000256" key="7">
    <source>
        <dbReference type="ARBA" id="ARBA00022989"/>
    </source>
</evidence>
<keyword evidence="9 11" id="KW-0472">Membrane</keyword>
<feature type="transmembrane region" description="Helical" evidence="11">
    <location>
        <begin position="60"/>
        <end position="84"/>
    </location>
</feature>
<organism evidence="12">
    <name type="scientific">Agaricia fragilis</name>
    <name type="common">Fragile saucer coral</name>
    <dbReference type="NCBI Taxonomy" id="165097"/>
    <lineage>
        <taxon>Eukaryota</taxon>
        <taxon>Metazoa</taxon>
        <taxon>Cnidaria</taxon>
        <taxon>Anthozoa</taxon>
        <taxon>Hexacorallia</taxon>
        <taxon>Scleractinia</taxon>
        <taxon>Fungiina</taxon>
        <taxon>Agariciidae</taxon>
        <taxon>Agaricia</taxon>
    </lineage>
</organism>
<evidence type="ECO:0000256" key="5">
    <source>
        <dbReference type="ARBA" id="ARBA00022692"/>
    </source>
</evidence>
<evidence type="ECO:0000256" key="1">
    <source>
        <dbReference type="ARBA" id="ARBA00004141"/>
    </source>
</evidence>
<dbReference type="PANTHER" id="PTHR11434:SF16">
    <property type="entry name" value="NADH-UBIQUINONE OXIDOREDUCTASE CHAIN 4L"/>
    <property type="match status" value="1"/>
</dbReference>
<keyword evidence="6" id="KW-1278">Translocase</keyword>
<dbReference type="Pfam" id="PF00420">
    <property type="entry name" value="Oxidored_q2"/>
    <property type="match status" value="1"/>
</dbReference>
<proteinExistence type="inferred from homology"/>
<accession>A0A089QH87</accession>
<reference evidence="12" key="2">
    <citation type="submission" date="2014-06" db="EMBL/GenBank/DDBJ databases">
        <authorList>
            <person name="Wares J."/>
        </authorList>
    </citation>
    <scope>NUCLEOTIDE SEQUENCE</scope>
</reference>
<evidence type="ECO:0000256" key="8">
    <source>
        <dbReference type="ARBA" id="ARBA00023027"/>
    </source>
</evidence>
<dbReference type="PANTHER" id="PTHR11434">
    <property type="entry name" value="NADH-UBIQUINONE OXIDOREDUCTASE SUBUNIT ND4L"/>
    <property type="match status" value="1"/>
</dbReference>
<evidence type="ECO:0000256" key="11">
    <source>
        <dbReference type="SAM" id="Phobius"/>
    </source>
</evidence>
<keyword evidence="8" id="KW-0520">NAD</keyword>
<evidence type="ECO:0000256" key="10">
    <source>
        <dbReference type="ARBA" id="ARBA00031586"/>
    </source>
</evidence>
<dbReference type="AlphaFoldDB" id="A0A089QH87"/>
<dbReference type="GO" id="GO:0042773">
    <property type="term" value="P:ATP synthesis coupled electron transport"/>
    <property type="evidence" value="ECO:0007669"/>
    <property type="project" value="InterPro"/>
</dbReference>
<evidence type="ECO:0000256" key="4">
    <source>
        <dbReference type="ARBA" id="ARBA00022448"/>
    </source>
</evidence>
<geneLocation type="mitochondrion" evidence="12"/>
<feature type="transmembrane region" description="Helical" evidence="11">
    <location>
        <begin position="6"/>
        <end position="23"/>
    </location>
</feature>
<keyword evidence="5 11" id="KW-0812">Transmembrane</keyword>
<evidence type="ECO:0000256" key="9">
    <source>
        <dbReference type="ARBA" id="ARBA00023136"/>
    </source>
</evidence>
<gene>
    <name evidence="12" type="primary">ND4L</name>
</gene>
<dbReference type="InterPro" id="IPR039428">
    <property type="entry name" value="NUOK/Mnh_C1-like"/>
</dbReference>
<evidence type="ECO:0000256" key="3">
    <source>
        <dbReference type="ARBA" id="ARBA00016612"/>
    </source>
</evidence>
<feature type="transmembrane region" description="Helical" evidence="11">
    <location>
        <begin position="28"/>
        <end position="48"/>
    </location>
</feature>
<dbReference type="GO" id="GO:0016651">
    <property type="term" value="F:oxidoreductase activity, acting on NAD(P)H"/>
    <property type="evidence" value="ECO:0007669"/>
    <property type="project" value="InterPro"/>
</dbReference>
<keyword evidence="12" id="KW-0496">Mitochondrion</keyword>
<comment type="similarity">
    <text evidence="2">Belongs to the complex I subunit 4L family.</text>
</comment>